<dbReference type="RefSeq" id="XP_048140969.1">
    <property type="nucleotide sequence ID" value="XM_048285012.1"/>
</dbReference>
<evidence type="ECO:0000313" key="4">
    <source>
        <dbReference type="RefSeq" id="XP_030530319.2"/>
    </source>
</evidence>
<sequence length="789" mass="85837">MGGSSKGQSSSLSSRLSPLAEPFKLSKPCQQQVYTRSSEPSIDSWQSLNPSAVLVHPFSSLELDGDAPGDCGYSVYDFGTDVSGFPYDYQDYPSEASPDLSGYETVSVIESSRVNCGKDVSNLVCDGQISAVEDEGTKDKKESSIGCQGSIVVKGKNASDSITYAYPLFAKQENNASKGSKSFHETCNDLCMGYLETFARDDLIKFRGTELKEAECTSFPVLDPSVSALELSVSMDQYSSTTSPNSYSNSQCPADVVRGNNSNPNNVSSESGRCFSQCESHKEKIVDSAFRGTDHCQAPCFGQSSIDEKISPSDLDVPGPPSCSGIGAFNGREKFSCDSTLEMDFPAYHERVSTLKGEERKSPRLEVVMNAESLPIVQCKRKGAEGINCAQDSLLLLEKDGLNQNELDESDADEDSPCWEGLNFSRIAFRDSETLDHQLDGALDHKLHENRSEERSSLNPLAPVFVPQNIELRLCHKEIECAQDDSLPFQKGASSASITLSEVQTLQYDDMARLFNWEGPKAFGPRCTYDMHNPALEPLLKGKASSFAKVDSGVSSPFLKEDFVTHTGNIGRGTNLEVPGKIINNITLHDATSVSVSAVVHVSESKSLEQWSSLGVGGPTHTEARFDVSEVVSASTRTEVDVLVNAMHSLSELLIDKCVNGYMLSAAVHDRIQVVISNLSNCTKQRERQGTSLDEANIPGILSFSNKSAYACMNSDSVLSNEELQDARSLVGNISNGIPQFIEKSVEAGHVEDQMSPQTVLYKNLWLEAQEALHVMKHKASVARIKSKT</sequence>
<dbReference type="RefSeq" id="XP_048140968.1">
    <property type="nucleotide sequence ID" value="XM_048285011.1"/>
</dbReference>
<dbReference type="Proteomes" id="UP000827889">
    <property type="component" value="Chromosome 9"/>
</dbReference>
<gene>
    <name evidence="3 4 5 6 7" type="primary">LOC115740840</name>
</gene>
<dbReference type="GeneID" id="115740840"/>
<accession>A0A8B8P6R9</accession>
<feature type="compositionally biased region" description="Low complexity" evidence="1">
    <location>
        <begin position="1"/>
        <end position="19"/>
    </location>
</feature>
<name>A0A8B8P6R9_9MYRT</name>
<keyword evidence="2" id="KW-1185">Reference proteome</keyword>
<organism evidence="2 4">
    <name type="scientific">Rhodamnia argentea</name>
    <dbReference type="NCBI Taxonomy" id="178133"/>
    <lineage>
        <taxon>Eukaryota</taxon>
        <taxon>Viridiplantae</taxon>
        <taxon>Streptophyta</taxon>
        <taxon>Embryophyta</taxon>
        <taxon>Tracheophyta</taxon>
        <taxon>Spermatophyta</taxon>
        <taxon>Magnoliopsida</taxon>
        <taxon>eudicotyledons</taxon>
        <taxon>Gunneridae</taxon>
        <taxon>Pentapetalae</taxon>
        <taxon>rosids</taxon>
        <taxon>malvids</taxon>
        <taxon>Myrtales</taxon>
        <taxon>Myrtaceae</taxon>
        <taxon>Myrtoideae</taxon>
        <taxon>Myrteae</taxon>
        <taxon>Australasian group</taxon>
        <taxon>Rhodamnia</taxon>
    </lineage>
</organism>
<evidence type="ECO:0000313" key="3">
    <source>
        <dbReference type="RefSeq" id="XP_030530316.2"/>
    </source>
</evidence>
<reference evidence="3 4" key="1">
    <citation type="submission" date="2025-05" db="UniProtKB">
        <authorList>
            <consortium name="RefSeq"/>
        </authorList>
    </citation>
    <scope>IDENTIFICATION</scope>
    <source>
        <tissue evidence="3 4">Leaf</tissue>
    </source>
</reference>
<dbReference type="RefSeq" id="XP_030530316.2">
    <property type="nucleotide sequence ID" value="XM_030674456.2"/>
</dbReference>
<dbReference type="RefSeq" id="XP_030530319.2">
    <property type="nucleotide sequence ID" value="XM_030674459.2"/>
</dbReference>
<evidence type="ECO:0000313" key="5">
    <source>
        <dbReference type="RefSeq" id="XP_048140966.1"/>
    </source>
</evidence>
<evidence type="ECO:0000313" key="7">
    <source>
        <dbReference type="RefSeq" id="XP_048140969.1"/>
    </source>
</evidence>
<dbReference type="PANTHER" id="PTHR34361">
    <property type="entry name" value="OS08G0157800 PROTEIN"/>
    <property type="match status" value="1"/>
</dbReference>
<evidence type="ECO:0000313" key="6">
    <source>
        <dbReference type="RefSeq" id="XP_048140968.1"/>
    </source>
</evidence>
<feature type="region of interest" description="Disordered" evidence="1">
    <location>
        <begin position="1"/>
        <end position="26"/>
    </location>
</feature>
<protein>
    <submittedName>
        <fullName evidence="3 4">Uncharacterized protein LOC115740840 isoform X1</fullName>
    </submittedName>
</protein>
<proteinExistence type="predicted"/>
<dbReference type="PANTHER" id="PTHR34361:SF6">
    <property type="entry name" value="POX DOMAIN-CONTAINING PROTEIN"/>
    <property type="match status" value="1"/>
</dbReference>
<evidence type="ECO:0000256" key="1">
    <source>
        <dbReference type="SAM" id="MobiDB-lite"/>
    </source>
</evidence>
<dbReference type="RefSeq" id="XP_048140966.1">
    <property type="nucleotide sequence ID" value="XM_048285009.1"/>
</dbReference>
<evidence type="ECO:0000313" key="2">
    <source>
        <dbReference type="Proteomes" id="UP000827889"/>
    </source>
</evidence>